<feature type="region of interest" description="Disordered" evidence="1">
    <location>
        <begin position="78"/>
        <end position="97"/>
    </location>
</feature>
<reference evidence="3" key="1">
    <citation type="journal article" date="2019" name="Int. J. Syst. Evol. Microbiol.">
        <title>The Global Catalogue of Microorganisms (GCM) 10K type strain sequencing project: providing services to taxonomists for standard genome sequencing and annotation.</title>
        <authorList>
            <consortium name="The Broad Institute Genomics Platform"/>
            <consortium name="The Broad Institute Genome Sequencing Center for Infectious Disease"/>
            <person name="Wu L."/>
            <person name="Ma J."/>
        </authorList>
    </citation>
    <scope>NUCLEOTIDE SEQUENCE [LARGE SCALE GENOMIC DNA]</scope>
    <source>
        <strain evidence="3">CGMCC 4.7382</strain>
    </source>
</reference>
<proteinExistence type="predicted"/>
<comment type="caution">
    <text evidence="2">The sequence shown here is derived from an EMBL/GenBank/DDBJ whole genome shotgun (WGS) entry which is preliminary data.</text>
</comment>
<sequence>MRASTHPDCLRVAVMAAGRPSDQAAEHVRHLIAAVAAGRCPRCGDPLGRWPASSTATPDGCVPVCIACASHEEWLAEAKEPPATPDLWPLDPDKIEH</sequence>
<evidence type="ECO:0000313" key="2">
    <source>
        <dbReference type="EMBL" id="MFC7331418.1"/>
    </source>
</evidence>
<dbReference type="Proteomes" id="UP001596540">
    <property type="component" value="Unassembled WGS sequence"/>
</dbReference>
<dbReference type="EMBL" id="JBHTBH010000021">
    <property type="protein sequence ID" value="MFC7331418.1"/>
    <property type="molecule type" value="Genomic_DNA"/>
</dbReference>
<dbReference type="RefSeq" id="WP_379874247.1">
    <property type="nucleotide sequence ID" value="NZ_JBHTBH010000021.1"/>
</dbReference>
<accession>A0ABW2KPV7</accession>
<protein>
    <submittedName>
        <fullName evidence="2">Uncharacterized protein</fullName>
    </submittedName>
</protein>
<organism evidence="2 3">
    <name type="scientific">Marinactinospora rubrisoli</name>
    <dbReference type="NCBI Taxonomy" id="2715399"/>
    <lineage>
        <taxon>Bacteria</taxon>
        <taxon>Bacillati</taxon>
        <taxon>Actinomycetota</taxon>
        <taxon>Actinomycetes</taxon>
        <taxon>Streptosporangiales</taxon>
        <taxon>Nocardiopsidaceae</taxon>
        <taxon>Marinactinospora</taxon>
    </lineage>
</organism>
<keyword evidence="3" id="KW-1185">Reference proteome</keyword>
<gene>
    <name evidence="2" type="ORF">ACFQRF_27110</name>
</gene>
<evidence type="ECO:0000313" key="3">
    <source>
        <dbReference type="Proteomes" id="UP001596540"/>
    </source>
</evidence>
<evidence type="ECO:0000256" key="1">
    <source>
        <dbReference type="SAM" id="MobiDB-lite"/>
    </source>
</evidence>
<name>A0ABW2KPV7_9ACTN</name>